<proteinExistence type="predicted"/>
<dbReference type="EMBL" id="GL377694">
    <property type="protein sequence ID" value="EFJ06762.1"/>
    <property type="molecule type" value="Genomic_DNA"/>
</dbReference>
<accession>D8S1K4</accession>
<feature type="compositionally biased region" description="Acidic residues" evidence="1">
    <location>
        <begin position="194"/>
        <end position="211"/>
    </location>
</feature>
<feature type="compositionally biased region" description="Basic and acidic residues" evidence="1">
    <location>
        <begin position="212"/>
        <end position="228"/>
    </location>
</feature>
<dbReference type="OMA" id="LDVYMRH"/>
<dbReference type="Pfam" id="PF09747">
    <property type="entry name" value="CCD97-like_C"/>
    <property type="match status" value="1"/>
</dbReference>
<dbReference type="eggNOG" id="KOG3044">
    <property type="taxonomic scope" value="Eukaryota"/>
</dbReference>
<dbReference type="Proteomes" id="UP000001514">
    <property type="component" value="Unassembled WGS sequence"/>
</dbReference>
<dbReference type="HOGENOM" id="CLU_904188_0_0_1"/>
<dbReference type="PANTHER" id="PTHR31840">
    <property type="entry name" value="COILED-COIL DOMAIN-CONTAINING PROTEIN 97"/>
    <property type="match status" value="1"/>
</dbReference>
<evidence type="ECO:0000256" key="1">
    <source>
        <dbReference type="SAM" id="MobiDB-lite"/>
    </source>
</evidence>
<keyword evidence="5" id="KW-1185">Reference proteome</keyword>
<dbReference type="FunCoup" id="D8S1K4">
    <property type="interactions" value="3621"/>
</dbReference>
<gene>
    <name evidence="4" type="ORF">SELMODRAFT_106329</name>
    <name evidence="3" type="ORF">SELMODRAFT_134727</name>
</gene>
<sequence length="315" mass="36817">MGREVSTSTGLRCSALDAIADRLSALPELYLPHSSFAGRADQQVSQQEKKDHLVSLLHRDAAIFLERYGSRLLLSELTEFECLKEDYEVNWHLKKLRAAKNPSPGEQRSRAAAVKNRRLAFLEQLVEDGNYFSEEEMRMRCPLLHHEYVGQFQEPSIWAFSRRGDKMADILIRQSEEAFIQRKMEEERKKILEVEEEEEEEEEDEEDEEDEGKTKDGEQHKNEEVSFPCDDRLQAFSQEMMAKFLAAEDKNKLSPEELQCKLDDFTRVMQEKFLSGEDSEHVDYAVIDDNAALDDHWLREVSHEAEEKYFEEEDL</sequence>
<evidence type="ECO:0000259" key="2">
    <source>
        <dbReference type="Pfam" id="PF09747"/>
    </source>
</evidence>
<dbReference type="InterPro" id="IPR018613">
    <property type="entry name" value="Ccdc97-like"/>
</dbReference>
<dbReference type="InParanoid" id="D8S1K4"/>
<dbReference type="EMBL" id="GL377598">
    <property type="protein sequence ID" value="EFJ21719.1"/>
    <property type="molecule type" value="Genomic_DNA"/>
</dbReference>
<dbReference type="Gramene" id="EFJ06762">
    <property type="protein sequence ID" value="EFJ06762"/>
    <property type="gene ID" value="SELMODRAFT_134727"/>
</dbReference>
<organism evidence="5">
    <name type="scientific">Selaginella moellendorffii</name>
    <name type="common">Spikemoss</name>
    <dbReference type="NCBI Taxonomy" id="88036"/>
    <lineage>
        <taxon>Eukaryota</taxon>
        <taxon>Viridiplantae</taxon>
        <taxon>Streptophyta</taxon>
        <taxon>Embryophyta</taxon>
        <taxon>Tracheophyta</taxon>
        <taxon>Lycopodiopsida</taxon>
        <taxon>Selaginellales</taxon>
        <taxon>Selaginellaceae</taxon>
        <taxon>Selaginella</taxon>
    </lineage>
</organism>
<evidence type="ECO:0000313" key="5">
    <source>
        <dbReference type="Proteomes" id="UP000001514"/>
    </source>
</evidence>
<dbReference type="PANTHER" id="PTHR31840:SF1">
    <property type="entry name" value="COILED-COIL DOMAIN-CONTAINING PROTEIN 97"/>
    <property type="match status" value="1"/>
</dbReference>
<feature type="domain" description="CCD97-like C-terminal" evidence="2">
    <location>
        <begin position="116"/>
        <end position="313"/>
    </location>
</feature>
<dbReference type="AlphaFoldDB" id="D8S1K4"/>
<name>D8S1K4_SELML</name>
<dbReference type="Gramene" id="EFJ21719">
    <property type="protein sequence ID" value="EFJ21719"/>
    <property type="gene ID" value="SELMODRAFT_106329"/>
</dbReference>
<evidence type="ECO:0000313" key="4">
    <source>
        <dbReference type="EMBL" id="EFJ21719.1"/>
    </source>
</evidence>
<dbReference type="InterPro" id="IPR040233">
    <property type="entry name" value="CCD97-like_C"/>
</dbReference>
<dbReference type="KEGG" id="smo:SELMODRAFT_106329"/>
<reference evidence="4 5" key="1">
    <citation type="journal article" date="2011" name="Science">
        <title>The Selaginella genome identifies genetic changes associated with the evolution of vascular plants.</title>
        <authorList>
            <person name="Banks J.A."/>
            <person name="Nishiyama T."/>
            <person name="Hasebe M."/>
            <person name="Bowman J.L."/>
            <person name="Gribskov M."/>
            <person name="dePamphilis C."/>
            <person name="Albert V.A."/>
            <person name="Aono N."/>
            <person name="Aoyama T."/>
            <person name="Ambrose B.A."/>
            <person name="Ashton N.W."/>
            <person name="Axtell M.J."/>
            <person name="Barker E."/>
            <person name="Barker M.S."/>
            <person name="Bennetzen J.L."/>
            <person name="Bonawitz N.D."/>
            <person name="Chapple C."/>
            <person name="Cheng C."/>
            <person name="Correa L.G."/>
            <person name="Dacre M."/>
            <person name="DeBarry J."/>
            <person name="Dreyer I."/>
            <person name="Elias M."/>
            <person name="Engstrom E.M."/>
            <person name="Estelle M."/>
            <person name="Feng L."/>
            <person name="Finet C."/>
            <person name="Floyd S.K."/>
            <person name="Frommer W.B."/>
            <person name="Fujita T."/>
            <person name="Gramzow L."/>
            <person name="Gutensohn M."/>
            <person name="Harholt J."/>
            <person name="Hattori M."/>
            <person name="Heyl A."/>
            <person name="Hirai T."/>
            <person name="Hiwatashi Y."/>
            <person name="Ishikawa M."/>
            <person name="Iwata M."/>
            <person name="Karol K.G."/>
            <person name="Koehler B."/>
            <person name="Kolukisaoglu U."/>
            <person name="Kubo M."/>
            <person name="Kurata T."/>
            <person name="Lalonde S."/>
            <person name="Li K."/>
            <person name="Li Y."/>
            <person name="Litt A."/>
            <person name="Lyons E."/>
            <person name="Manning G."/>
            <person name="Maruyama T."/>
            <person name="Michael T.P."/>
            <person name="Mikami K."/>
            <person name="Miyazaki S."/>
            <person name="Morinaga S."/>
            <person name="Murata T."/>
            <person name="Mueller-Roeber B."/>
            <person name="Nelson D.R."/>
            <person name="Obara M."/>
            <person name="Oguri Y."/>
            <person name="Olmstead R.G."/>
            <person name="Onodera N."/>
            <person name="Petersen B.L."/>
            <person name="Pils B."/>
            <person name="Prigge M."/>
            <person name="Rensing S.A."/>
            <person name="Riano-Pachon D.M."/>
            <person name="Roberts A.W."/>
            <person name="Sato Y."/>
            <person name="Scheller H.V."/>
            <person name="Schulz B."/>
            <person name="Schulz C."/>
            <person name="Shakirov E.V."/>
            <person name="Shibagaki N."/>
            <person name="Shinohara N."/>
            <person name="Shippen D.E."/>
            <person name="Soerensen I."/>
            <person name="Sotooka R."/>
            <person name="Sugimoto N."/>
            <person name="Sugita M."/>
            <person name="Sumikawa N."/>
            <person name="Tanurdzic M."/>
            <person name="Theissen G."/>
            <person name="Ulvskov P."/>
            <person name="Wakazuki S."/>
            <person name="Weng J.K."/>
            <person name="Willats W.W."/>
            <person name="Wipf D."/>
            <person name="Wolf P.G."/>
            <person name="Yang L."/>
            <person name="Zimmer A.D."/>
            <person name="Zhu Q."/>
            <person name="Mitros T."/>
            <person name="Hellsten U."/>
            <person name="Loque D."/>
            <person name="Otillar R."/>
            <person name="Salamov A."/>
            <person name="Schmutz J."/>
            <person name="Shapiro H."/>
            <person name="Lindquist E."/>
            <person name="Lucas S."/>
            <person name="Rokhsar D."/>
            <person name="Grigoriev I.V."/>
        </authorList>
    </citation>
    <scope>NUCLEOTIDE SEQUENCE [LARGE SCALE GENOMIC DNA]</scope>
</reference>
<evidence type="ECO:0000313" key="3">
    <source>
        <dbReference type="EMBL" id="EFJ06762.1"/>
    </source>
</evidence>
<feature type="region of interest" description="Disordered" evidence="1">
    <location>
        <begin position="191"/>
        <end position="228"/>
    </location>
</feature>
<protein>
    <recommendedName>
        <fullName evidence="2">CCD97-like C-terminal domain-containing protein</fullName>
    </recommendedName>
</protein>
<dbReference type="KEGG" id="smo:SELMODRAFT_134727"/>
<dbReference type="STRING" id="88036.D8S1K4"/>